<dbReference type="Pfam" id="PF07886">
    <property type="entry name" value="BA14K"/>
    <property type="match status" value="1"/>
</dbReference>
<evidence type="ECO:0000256" key="3">
    <source>
        <dbReference type="ARBA" id="ARBA00020552"/>
    </source>
</evidence>
<feature type="signal peptide" evidence="8">
    <location>
        <begin position="1"/>
        <end position="29"/>
    </location>
</feature>
<keyword evidence="8" id="KW-0732">Signal</keyword>
<comment type="similarity">
    <text evidence="2">Belongs to the BA14k family.</text>
</comment>
<organism evidence="9 10">
    <name type="scientific">Cohaesibacter gelatinilyticus</name>
    <dbReference type="NCBI Taxonomy" id="372072"/>
    <lineage>
        <taxon>Bacteria</taxon>
        <taxon>Pseudomonadati</taxon>
        <taxon>Pseudomonadota</taxon>
        <taxon>Alphaproteobacteria</taxon>
        <taxon>Hyphomicrobiales</taxon>
        <taxon>Cohaesibacteraceae</taxon>
    </lineage>
</organism>
<dbReference type="RefSeq" id="WP_097152844.1">
    <property type="nucleotide sequence ID" value="NZ_OBEL01000001.1"/>
</dbReference>
<proteinExistence type="inferred from homology"/>
<evidence type="ECO:0000256" key="4">
    <source>
        <dbReference type="ARBA" id="ARBA00022475"/>
    </source>
</evidence>
<dbReference type="InterPro" id="IPR012413">
    <property type="entry name" value="BA14K"/>
</dbReference>
<keyword evidence="7" id="KW-0472">Membrane</keyword>
<protein>
    <recommendedName>
        <fullName evidence="3">Lectin-like protein BA14k</fullName>
    </recommendedName>
</protein>
<dbReference type="GO" id="GO:0030246">
    <property type="term" value="F:carbohydrate binding"/>
    <property type="evidence" value="ECO:0007669"/>
    <property type="project" value="UniProtKB-KW"/>
</dbReference>
<dbReference type="GO" id="GO:0016020">
    <property type="term" value="C:membrane"/>
    <property type="evidence" value="ECO:0007669"/>
    <property type="project" value="UniProtKB-SubCell"/>
</dbReference>
<feature type="transmembrane region" description="Helical" evidence="7">
    <location>
        <begin position="35"/>
        <end position="52"/>
    </location>
</feature>
<keyword evidence="7" id="KW-0812">Transmembrane</keyword>
<sequence>MIKKLTSLALLVALIPALSIALPSNEAQAKNGRNAAFVAGLAIGALGGAAFVHSNQYHRGYWNTPRNHYHRNFKRGWHRHNGVRHRHISPRYYRPVRVKKYYGRPKPWTGAWYRYCHERYRSFNPRTGYFTTYSGRKRFCR</sequence>
<accession>A0A285NGF1</accession>
<dbReference type="OrthoDB" id="7889197at2"/>
<evidence type="ECO:0000256" key="5">
    <source>
        <dbReference type="ARBA" id="ARBA00022734"/>
    </source>
</evidence>
<comment type="subcellular location">
    <subcellularLocation>
        <location evidence="1">Membrane</location>
        <topology evidence="1">Single-pass membrane protein</topology>
    </subcellularLocation>
</comment>
<reference evidence="9 10" key="1">
    <citation type="submission" date="2017-09" db="EMBL/GenBank/DDBJ databases">
        <authorList>
            <person name="Ehlers B."/>
            <person name="Leendertz F.H."/>
        </authorList>
    </citation>
    <scope>NUCLEOTIDE SEQUENCE [LARGE SCALE GENOMIC DNA]</scope>
    <source>
        <strain evidence="9 10">DSM 18289</strain>
    </source>
</reference>
<comment type="function">
    <text evidence="6">Has immunoglobulin-binding and hemagglutination properties, and can bind to mannose. Essential for virulence. May be involved in LPS biosynthesis or polysaccharide transport.</text>
</comment>
<evidence type="ECO:0000256" key="8">
    <source>
        <dbReference type="SAM" id="SignalP"/>
    </source>
</evidence>
<evidence type="ECO:0000256" key="1">
    <source>
        <dbReference type="ARBA" id="ARBA00004167"/>
    </source>
</evidence>
<feature type="chain" id="PRO_5012741341" description="Lectin-like protein BA14k" evidence="8">
    <location>
        <begin position="30"/>
        <end position="141"/>
    </location>
</feature>
<keyword evidence="4" id="KW-1003">Cell membrane</keyword>
<evidence type="ECO:0000256" key="2">
    <source>
        <dbReference type="ARBA" id="ARBA00010270"/>
    </source>
</evidence>
<evidence type="ECO:0000313" key="10">
    <source>
        <dbReference type="Proteomes" id="UP000219439"/>
    </source>
</evidence>
<name>A0A285NGF1_9HYPH</name>
<evidence type="ECO:0000256" key="6">
    <source>
        <dbReference type="ARBA" id="ARBA00025321"/>
    </source>
</evidence>
<dbReference type="EMBL" id="OBEL01000001">
    <property type="protein sequence ID" value="SNZ08529.1"/>
    <property type="molecule type" value="Genomic_DNA"/>
</dbReference>
<evidence type="ECO:0000256" key="7">
    <source>
        <dbReference type="SAM" id="Phobius"/>
    </source>
</evidence>
<dbReference type="AlphaFoldDB" id="A0A285NGF1"/>
<dbReference type="Proteomes" id="UP000219439">
    <property type="component" value="Unassembled WGS sequence"/>
</dbReference>
<keyword evidence="7" id="KW-1133">Transmembrane helix</keyword>
<gene>
    <name evidence="9" type="ORF">SAMN06265368_1718</name>
</gene>
<keyword evidence="5" id="KW-0430">Lectin</keyword>
<keyword evidence="10" id="KW-1185">Reference proteome</keyword>
<evidence type="ECO:0000313" key="9">
    <source>
        <dbReference type="EMBL" id="SNZ08529.1"/>
    </source>
</evidence>